<evidence type="ECO:0000313" key="8">
    <source>
        <dbReference type="EMBL" id="MBM6616223.1"/>
    </source>
</evidence>
<sequence>MNQKSTPLFDSLKSHVKKTPVSFHVPGHKSGNLFLEKGLEFYKDILSIDVTELSGLDDLHQPEEAILKAELLLSNHYGSKKSFFLVNGTTVGNLAMILSVCSVNDTVIVSRNCHKSIMNGLMLTGAKPVFVGPNFDTDLQIATYVSEQTFKEAINQYPKAKAIIITNPNYYGQTFDLTNIISYAHEKGIPVLVDEAHGAHFGIGEPFPKSAIASGADIVVQSAHKTLPAMTMGSYLHFQSDLVSLEQVKMYLKTMQSSSPSYPIMASLDLARAYIATFKKEKVVKLVDTIEKWKDELSTIPQINIVNSKDPNITQDPLKVIMQTKTSLSGYELQSLLEEEGIYTELADPLNVLCILPLEVKQLHTISETIKDVLSHLPVIQDKKSFPFHQITSDFPYSYWELKPKKTKWVTIEEGIEKLSAETIIPYPPGIPLLLYGERITHEHIRQMKRLKEMGAKFQGSNIIDKLNIIE</sequence>
<name>A0ABS2DCN3_9BACI</name>
<keyword evidence="3" id="KW-0210">Decarboxylase</keyword>
<keyword evidence="8" id="KW-0032">Aminotransferase</keyword>
<protein>
    <submittedName>
        <fullName evidence="8">Aminotransferase class I/II-fold pyridoxal phosphate-dependent enzyme</fullName>
    </submittedName>
</protein>
<evidence type="ECO:0000256" key="2">
    <source>
        <dbReference type="ARBA" id="ARBA00010671"/>
    </source>
</evidence>
<accession>A0ABS2DCN3</accession>
<evidence type="ECO:0000259" key="7">
    <source>
        <dbReference type="Pfam" id="PF03711"/>
    </source>
</evidence>
<keyword evidence="5" id="KW-0456">Lyase</keyword>
<keyword evidence="9" id="KW-1185">Reference proteome</keyword>
<dbReference type="Gene3D" id="3.90.105.10">
    <property type="entry name" value="Molybdopterin biosynthesis moea protein, domain 2"/>
    <property type="match status" value="1"/>
</dbReference>
<comment type="caution">
    <text evidence="8">The sequence shown here is derived from an EMBL/GenBank/DDBJ whole genome shotgun (WGS) entry which is preliminary data.</text>
</comment>
<dbReference type="SUPFAM" id="SSF53383">
    <property type="entry name" value="PLP-dependent transferases"/>
    <property type="match status" value="1"/>
</dbReference>
<dbReference type="Proteomes" id="UP001518925">
    <property type="component" value="Unassembled WGS sequence"/>
</dbReference>
<organism evidence="8 9">
    <name type="scientific">Bacillus suaedaesalsae</name>
    <dbReference type="NCBI Taxonomy" id="2810349"/>
    <lineage>
        <taxon>Bacteria</taxon>
        <taxon>Bacillati</taxon>
        <taxon>Bacillota</taxon>
        <taxon>Bacilli</taxon>
        <taxon>Bacillales</taxon>
        <taxon>Bacillaceae</taxon>
        <taxon>Bacillus</taxon>
    </lineage>
</organism>
<reference evidence="8 9" key="1">
    <citation type="submission" date="2021-02" db="EMBL/GenBank/DDBJ databases">
        <title>Bacillus sp. RD4P76, an endophyte from a halophyte.</title>
        <authorList>
            <person name="Sun J.-Q."/>
        </authorList>
    </citation>
    <scope>NUCLEOTIDE SEQUENCE [LARGE SCALE GENOMIC DNA]</scope>
    <source>
        <strain evidence="8 9">RD4P76</strain>
    </source>
</reference>
<dbReference type="PANTHER" id="PTHR43277:SF3">
    <property type="entry name" value="DECARBOXYLASE, PUTATIVE-RELATED"/>
    <property type="match status" value="1"/>
</dbReference>
<comment type="cofactor">
    <cofactor evidence="1">
        <name>pyridoxal 5'-phosphate</name>
        <dbReference type="ChEBI" id="CHEBI:597326"/>
    </cofactor>
</comment>
<evidence type="ECO:0000256" key="1">
    <source>
        <dbReference type="ARBA" id="ARBA00001933"/>
    </source>
</evidence>
<dbReference type="InterPro" id="IPR000310">
    <property type="entry name" value="Orn/Lys/Arg_deCO2ase_major_dom"/>
</dbReference>
<dbReference type="CDD" id="cd00615">
    <property type="entry name" value="Orn_deC_like"/>
    <property type="match status" value="1"/>
</dbReference>
<dbReference type="RefSeq" id="WP_204201615.1">
    <property type="nucleotide sequence ID" value="NZ_JAFELM010000005.1"/>
</dbReference>
<dbReference type="InterPro" id="IPR008286">
    <property type="entry name" value="Prn/Lys/Arg_de-COase_C"/>
</dbReference>
<dbReference type="Pfam" id="PF01276">
    <property type="entry name" value="OKR_DC_1"/>
    <property type="match status" value="1"/>
</dbReference>
<dbReference type="GO" id="GO:0008483">
    <property type="term" value="F:transaminase activity"/>
    <property type="evidence" value="ECO:0007669"/>
    <property type="project" value="UniProtKB-KW"/>
</dbReference>
<dbReference type="InterPro" id="IPR015421">
    <property type="entry name" value="PyrdxlP-dep_Trfase_major"/>
</dbReference>
<proteinExistence type="inferred from homology"/>
<dbReference type="EMBL" id="JAFELM010000005">
    <property type="protein sequence ID" value="MBM6616223.1"/>
    <property type="molecule type" value="Genomic_DNA"/>
</dbReference>
<evidence type="ECO:0000256" key="5">
    <source>
        <dbReference type="ARBA" id="ARBA00023239"/>
    </source>
</evidence>
<feature type="domain" description="Orn/Lys/Arg decarboxylase C-terminal" evidence="7">
    <location>
        <begin position="398"/>
        <end position="460"/>
    </location>
</feature>
<dbReference type="InterPro" id="IPR052357">
    <property type="entry name" value="Orn_Lys_Arg_decarboxylase-I"/>
</dbReference>
<evidence type="ECO:0000313" key="9">
    <source>
        <dbReference type="Proteomes" id="UP001518925"/>
    </source>
</evidence>
<keyword evidence="4" id="KW-0663">Pyridoxal phosphate</keyword>
<evidence type="ECO:0000259" key="6">
    <source>
        <dbReference type="Pfam" id="PF01276"/>
    </source>
</evidence>
<feature type="domain" description="Orn/Lys/Arg decarboxylases family 1 pyridoxal-P attachment site" evidence="6">
    <location>
        <begin position="6"/>
        <end position="313"/>
    </location>
</feature>
<dbReference type="Pfam" id="PF03711">
    <property type="entry name" value="OKR_DC_1_C"/>
    <property type="match status" value="1"/>
</dbReference>
<dbReference type="Gene3D" id="3.40.640.10">
    <property type="entry name" value="Type I PLP-dependent aspartate aminotransferase-like (Major domain)"/>
    <property type="match status" value="1"/>
</dbReference>
<dbReference type="InterPro" id="IPR015424">
    <property type="entry name" value="PyrdxlP-dep_Trfase"/>
</dbReference>
<evidence type="ECO:0000256" key="3">
    <source>
        <dbReference type="ARBA" id="ARBA00022793"/>
    </source>
</evidence>
<keyword evidence="8" id="KW-0808">Transferase</keyword>
<dbReference type="PANTHER" id="PTHR43277">
    <property type="entry name" value="ARGININE DECARBOXYLASE"/>
    <property type="match status" value="1"/>
</dbReference>
<comment type="similarity">
    <text evidence="2">Belongs to the Orn/Lys/Arg decarboxylase class-I family.</text>
</comment>
<gene>
    <name evidence="8" type="ORF">JR050_00800</name>
</gene>
<evidence type="ECO:0000256" key="4">
    <source>
        <dbReference type="ARBA" id="ARBA00022898"/>
    </source>
</evidence>